<keyword evidence="2" id="KW-1185">Reference proteome</keyword>
<evidence type="ECO:0000313" key="2">
    <source>
        <dbReference type="Proteomes" id="UP000653127"/>
    </source>
</evidence>
<protein>
    <submittedName>
        <fullName evidence="1">Uncharacterized protein</fullName>
    </submittedName>
</protein>
<organism evidence="1 2">
    <name type="scientific">Ligaoa zhengdingensis</name>
    <dbReference type="NCBI Taxonomy" id="2763658"/>
    <lineage>
        <taxon>Bacteria</taxon>
        <taxon>Bacillati</taxon>
        <taxon>Bacillota</taxon>
        <taxon>Clostridia</taxon>
        <taxon>Eubacteriales</taxon>
        <taxon>Oscillospiraceae</taxon>
        <taxon>Ligaoa</taxon>
    </lineage>
</organism>
<dbReference type="EMBL" id="JACRST010000003">
    <property type="protein sequence ID" value="MBC8546108.1"/>
    <property type="molecule type" value="Genomic_DNA"/>
</dbReference>
<comment type="caution">
    <text evidence="1">The sequence shown here is derived from an EMBL/GenBank/DDBJ whole genome shotgun (WGS) entry which is preliminary data.</text>
</comment>
<evidence type="ECO:0000313" key="1">
    <source>
        <dbReference type="EMBL" id="MBC8546108.1"/>
    </source>
</evidence>
<dbReference type="Proteomes" id="UP000653127">
    <property type="component" value="Unassembled WGS sequence"/>
</dbReference>
<name>A0A926I425_9FIRM</name>
<proteinExistence type="predicted"/>
<sequence length="71" mass="8154">MRYTEKKLFDFMDSEREVCVTCTDGQIFSGRCWAYCAVENEEEGGVFEPSLDVGPGTVLYISRIEKIEFID</sequence>
<accession>A0A926I425</accession>
<reference evidence="1" key="1">
    <citation type="submission" date="2020-08" db="EMBL/GenBank/DDBJ databases">
        <title>Genome public.</title>
        <authorList>
            <person name="Liu C."/>
            <person name="Sun Q."/>
        </authorList>
    </citation>
    <scope>NUCLEOTIDE SEQUENCE</scope>
    <source>
        <strain evidence="1">NSJ-31</strain>
    </source>
</reference>
<gene>
    <name evidence="1" type="ORF">H8711_04055</name>
</gene>
<dbReference type="RefSeq" id="WP_249282254.1">
    <property type="nucleotide sequence ID" value="NZ_JACRST010000003.1"/>
</dbReference>
<dbReference type="AlphaFoldDB" id="A0A926I425"/>